<reference evidence="2 3" key="1">
    <citation type="submission" date="2024-02" db="EMBL/GenBank/DDBJ databases">
        <title>Microbulbifer aestuariivivens NBRC 112533.</title>
        <authorList>
            <person name="Ichikawa N."/>
            <person name="Katano-Makiyama Y."/>
            <person name="Hidaka K."/>
        </authorList>
    </citation>
    <scope>NUCLEOTIDE SEQUENCE [LARGE SCALE GENOMIC DNA]</scope>
    <source>
        <strain evidence="2 3">NBRC 112533</strain>
    </source>
</reference>
<accession>A0ABP9WSG5</accession>
<keyword evidence="3" id="KW-1185">Reference proteome</keyword>
<dbReference type="RefSeq" id="WP_345551007.1">
    <property type="nucleotide sequence ID" value="NZ_BAABRT010000014.1"/>
</dbReference>
<comment type="caution">
    <text evidence="2">The sequence shown here is derived from an EMBL/GenBank/DDBJ whole genome shotgun (WGS) entry which is preliminary data.</text>
</comment>
<evidence type="ECO:0000313" key="3">
    <source>
        <dbReference type="Proteomes" id="UP001408594"/>
    </source>
</evidence>
<feature type="signal peptide" evidence="1">
    <location>
        <begin position="1"/>
        <end position="18"/>
    </location>
</feature>
<evidence type="ECO:0008006" key="4">
    <source>
        <dbReference type="Google" id="ProtNLM"/>
    </source>
</evidence>
<dbReference type="Proteomes" id="UP001408594">
    <property type="component" value="Unassembled WGS sequence"/>
</dbReference>
<dbReference type="EMBL" id="BAABRT010000014">
    <property type="protein sequence ID" value="GAA5525366.1"/>
    <property type="molecule type" value="Genomic_DNA"/>
</dbReference>
<proteinExistence type="predicted"/>
<evidence type="ECO:0000313" key="2">
    <source>
        <dbReference type="EMBL" id="GAA5525366.1"/>
    </source>
</evidence>
<protein>
    <recommendedName>
        <fullName evidence="4">NTF2 fold domain-containing protein</fullName>
    </recommendedName>
</protein>
<organism evidence="2 3">
    <name type="scientific">Microbulbifer aestuariivivens</name>
    <dbReference type="NCBI Taxonomy" id="1908308"/>
    <lineage>
        <taxon>Bacteria</taxon>
        <taxon>Pseudomonadati</taxon>
        <taxon>Pseudomonadota</taxon>
        <taxon>Gammaproteobacteria</taxon>
        <taxon>Cellvibrionales</taxon>
        <taxon>Microbulbiferaceae</taxon>
        <taxon>Microbulbifer</taxon>
    </lineage>
</organism>
<sequence>MRIALVLSLLLLAANASGDSLTKQMRGCAAIESDDERLSCFDALSQSLDARAEQMFGREKKHITEEAPEQMAAKILSVQEGAYGKAIIALDNGQLWRQNDNLRVLWSAGDPVIVERGIFGSFFMRSADGGRKIRVKRQR</sequence>
<keyword evidence="1" id="KW-0732">Signal</keyword>
<feature type="chain" id="PRO_5045870929" description="NTF2 fold domain-containing protein" evidence="1">
    <location>
        <begin position="19"/>
        <end position="139"/>
    </location>
</feature>
<evidence type="ECO:0000256" key="1">
    <source>
        <dbReference type="SAM" id="SignalP"/>
    </source>
</evidence>
<name>A0ABP9WSG5_9GAMM</name>
<gene>
    <name evidence="2" type="ORF">Maes01_01935</name>
</gene>